<feature type="signal peptide" evidence="1">
    <location>
        <begin position="1"/>
        <end position="25"/>
    </location>
</feature>
<dbReference type="Proteomes" id="UP000790787">
    <property type="component" value="Chromosome 20"/>
</dbReference>
<reference evidence="3" key="2">
    <citation type="submission" date="2025-08" db="UniProtKB">
        <authorList>
            <consortium name="RefSeq"/>
        </authorList>
    </citation>
    <scope>IDENTIFICATION</scope>
    <source>
        <tissue evidence="3">Leaf</tissue>
    </source>
</reference>
<evidence type="ECO:0000313" key="3">
    <source>
        <dbReference type="RefSeq" id="XP_016465596.1"/>
    </source>
</evidence>
<feature type="chain" id="PRO_5010339254" evidence="1">
    <location>
        <begin position="26"/>
        <end position="157"/>
    </location>
</feature>
<evidence type="ECO:0000256" key="1">
    <source>
        <dbReference type="SAM" id="SignalP"/>
    </source>
</evidence>
<protein>
    <submittedName>
        <fullName evidence="3">Uncharacterized protein LOC107788428</fullName>
    </submittedName>
</protein>
<accession>A0A1S3ZMJ5</accession>
<name>A0A1S3ZMJ5_TOBAC</name>
<dbReference type="GO" id="GO:0008083">
    <property type="term" value="F:growth factor activity"/>
    <property type="evidence" value="ECO:0007669"/>
    <property type="project" value="InterPro"/>
</dbReference>
<dbReference type="RefSeq" id="XP_016465596.1">
    <property type="nucleotide sequence ID" value="XM_016610110.1"/>
</dbReference>
<dbReference type="GO" id="GO:0010082">
    <property type="term" value="P:regulation of root meristem growth"/>
    <property type="evidence" value="ECO:0007669"/>
    <property type="project" value="InterPro"/>
</dbReference>
<dbReference type="OrthoDB" id="994020at2759"/>
<dbReference type="GeneID" id="107788428"/>
<evidence type="ECO:0000313" key="2">
    <source>
        <dbReference type="Proteomes" id="UP000790787"/>
    </source>
</evidence>
<dbReference type="PaxDb" id="4097-A0A1S3ZMJ5"/>
<dbReference type="PANTHER" id="PTHR36313">
    <property type="entry name" value="ROOT MERISTEM GROWTH FACTOR 2"/>
    <property type="match status" value="1"/>
</dbReference>
<keyword evidence="1" id="KW-0732">Signal</keyword>
<dbReference type="RefSeq" id="XP_016465596.1">
    <property type="nucleotide sequence ID" value="XM_016610110.2"/>
</dbReference>
<sequence length="157" mass="17577">MVSLCFNNVMLVQAFIFLLVKDSTAHTDQVNPIIVADHEAENGLAMAGMRYLSEEKEVLEGVPAYVEVTNAGIRKLLTDRRNYTRKDVKKVEDIVVKKKSKNSSASATHDFVGNLYQKGQGELELMGSSHSVKINRGSFMVFSADYHMTRQHPSKNN</sequence>
<reference evidence="2" key="1">
    <citation type="journal article" date="2014" name="Nat. Commun.">
        <title>The tobacco genome sequence and its comparison with those of tomato and potato.</title>
        <authorList>
            <person name="Sierro N."/>
            <person name="Battey J.N."/>
            <person name="Ouadi S."/>
            <person name="Bakaher N."/>
            <person name="Bovet L."/>
            <person name="Willig A."/>
            <person name="Goepfert S."/>
            <person name="Peitsch M.C."/>
            <person name="Ivanov N.V."/>
        </authorList>
    </citation>
    <scope>NUCLEOTIDE SEQUENCE [LARGE SCALE GENOMIC DNA]</scope>
</reference>
<dbReference type="OMA" id="EMHNAKE"/>
<dbReference type="InterPro" id="IPR038804">
    <property type="entry name" value="RGF3"/>
</dbReference>
<keyword evidence="2" id="KW-1185">Reference proteome</keyword>
<dbReference type="AlphaFoldDB" id="A0A1S3ZMJ5"/>
<organism evidence="2 3">
    <name type="scientific">Nicotiana tabacum</name>
    <name type="common">Common tobacco</name>
    <dbReference type="NCBI Taxonomy" id="4097"/>
    <lineage>
        <taxon>Eukaryota</taxon>
        <taxon>Viridiplantae</taxon>
        <taxon>Streptophyta</taxon>
        <taxon>Embryophyta</taxon>
        <taxon>Tracheophyta</taxon>
        <taxon>Spermatophyta</taxon>
        <taxon>Magnoliopsida</taxon>
        <taxon>eudicotyledons</taxon>
        <taxon>Gunneridae</taxon>
        <taxon>Pentapetalae</taxon>
        <taxon>asterids</taxon>
        <taxon>lamiids</taxon>
        <taxon>Solanales</taxon>
        <taxon>Solanaceae</taxon>
        <taxon>Nicotianoideae</taxon>
        <taxon>Nicotianeae</taxon>
        <taxon>Nicotiana</taxon>
    </lineage>
</organism>
<dbReference type="KEGG" id="nta:107788428"/>
<proteinExistence type="predicted"/>
<gene>
    <name evidence="3" type="primary">LOC107788428</name>
</gene>
<dbReference type="PANTHER" id="PTHR36313:SF3">
    <property type="match status" value="1"/>
</dbReference>